<evidence type="ECO:0000313" key="4">
    <source>
        <dbReference type="EMBL" id="KAK2195454.1"/>
    </source>
</evidence>
<comment type="caution">
    <text evidence="4">The sequence shown here is derived from an EMBL/GenBank/DDBJ whole genome shotgun (WGS) entry which is preliminary data.</text>
</comment>
<dbReference type="EMBL" id="JALLKP010000004">
    <property type="protein sequence ID" value="KAK2195454.1"/>
    <property type="molecule type" value="Genomic_DNA"/>
</dbReference>
<sequence>MFNHQSFSDAFLINAIGRHVGLTCVYKDSINKLPLARQTLPLCGNSAIKFTYDYERDIKVPDKKSILQVMEQCKDYLLHGLNLCVFPEGKRSRTGPMEPFKDGFFRLACDNGFEILPCAISNGRALWSVSNFVRVSSGTAWVNVGEPIQSVGKSVNQLKEETRLAIYKLLKECPSFDEKIDTLPEYEKTTRK</sequence>
<dbReference type="InterPro" id="IPR002123">
    <property type="entry name" value="Plipid/glycerol_acylTrfase"/>
</dbReference>
<evidence type="ECO:0000256" key="2">
    <source>
        <dbReference type="ARBA" id="ARBA00023315"/>
    </source>
</evidence>
<dbReference type="CDD" id="cd07989">
    <property type="entry name" value="LPLAT_AGPAT-like"/>
    <property type="match status" value="1"/>
</dbReference>
<evidence type="ECO:0000313" key="5">
    <source>
        <dbReference type="Proteomes" id="UP001214638"/>
    </source>
</evidence>
<accession>A0AAD9PIQ2</accession>
<keyword evidence="5" id="KW-1185">Reference proteome</keyword>
<proteinExistence type="predicted"/>
<feature type="domain" description="Phospholipid/glycerol acyltransferase" evidence="3">
    <location>
        <begin position="1"/>
        <end position="123"/>
    </location>
</feature>
<dbReference type="GO" id="GO:0003841">
    <property type="term" value="F:1-acylglycerol-3-phosphate O-acyltransferase activity"/>
    <property type="evidence" value="ECO:0007669"/>
    <property type="project" value="TreeGrafter"/>
</dbReference>
<dbReference type="Pfam" id="PF01553">
    <property type="entry name" value="Acyltransferase"/>
    <property type="match status" value="1"/>
</dbReference>
<dbReference type="RefSeq" id="XP_067802297.1">
    <property type="nucleotide sequence ID" value="XM_067948146.1"/>
</dbReference>
<dbReference type="AlphaFoldDB" id="A0AAD9PIQ2"/>
<dbReference type="Proteomes" id="UP001214638">
    <property type="component" value="Unassembled WGS sequence"/>
</dbReference>
<dbReference type="GeneID" id="94337427"/>
<dbReference type="PANTHER" id="PTHR10434">
    <property type="entry name" value="1-ACYL-SN-GLYCEROL-3-PHOSPHATE ACYLTRANSFERASE"/>
    <property type="match status" value="1"/>
</dbReference>
<dbReference type="SMART" id="SM00563">
    <property type="entry name" value="PlsC"/>
    <property type="match status" value="1"/>
</dbReference>
<evidence type="ECO:0000256" key="1">
    <source>
        <dbReference type="ARBA" id="ARBA00022679"/>
    </source>
</evidence>
<keyword evidence="1" id="KW-0808">Transferase</keyword>
<reference evidence="4" key="1">
    <citation type="journal article" date="2023" name="Nat. Microbiol.">
        <title>Babesia duncani multi-omics identifies virulence factors and drug targets.</title>
        <authorList>
            <person name="Singh P."/>
            <person name="Lonardi S."/>
            <person name="Liang Q."/>
            <person name="Vydyam P."/>
            <person name="Khabirova E."/>
            <person name="Fang T."/>
            <person name="Gihaz S."/>
            <person name="Thekkiniath J."/>
            <person name="Munshi M."/>
            <person name="Abel S."/>
            <person name="Ciampossin L."/>
            <person name="Batugedara G."/>
            <person name="Gupta M."/>
            <person name="Lu X.M."/>
            <person name="Lenz T."/>
            <person name="Chakravarty S."/>
            <person name="Cornillot E."/>
            <person name="Hu Y."/>
            <person name="Ma W."/>
            <person name="Gonzalez L.M."/>
            <person name="Sanchez S."/>
            <person name="Estrada K."/>
            <person name="Sanchez-Flores A."/>
            <person name="Montero E."/>
            <person name="Harb O.S."/>
            <person name="Le Roch K.G."/>
            <person name="Mamoun C.B."/>
        </authorList>
    </citation>
    <scope>NUCLEOTIDE SEQUENCE</scope>
    <source>
        <strain evidence="4">WA1</strain>
    </source>
</reference>
<evidence type="ECO:0000259" key="3">
    <source>
        <dbReference type="SMART" id="SM00563"/>
    </source>
</evidence>
<dbReference type="KEGG" id="bdw:94337427"/>
<gene>
    <name evidence="4" type="ORF">BdWA1_003130</name>
</gene>
<dbReference type="GO" id="GO:0005783">
    <property type="term" value="C:endoplasmic reticulum"/>
    <property type="evidence" value="ECO:0007669"/>
    <property type="project" value="TreeGrafter"/>
</dbReference>
<dbReference type="PANTHER" id="PTHR10434:SF11">
    <property type="entry name" value="1-ACYL-SN-GLYCEROL-3-PHOSPHATE ACYLTRANSFERASE"/>
    <property type="match status" value="1"/>
</dbReference>
<name>A0AAD9PIQ2_9APIC</name>
<dbReference type="SUPFAM" id="SSF69593">
    <property type="entry name" value="Glycerol-3-phosphate (1)-acyltransferase"/>
    <property type="match status" value="1"/>
</dbReference>
<organism evidence="4 5">
    <name type="scientific">Babesia duncani</name>
    <dbReference type="NCBI Taxonomy" id="323732"/>
    <lineage>
        <taxon>Eukaryota</taxon>
        <taxon>Sar</taxon>
        <taxon>Alveolata</taxon>
        <taxon>Apicomplexa</taxon>
        <taxon>Aconoidasida</taxon>
        <taxon>Piroplasmida</taxon>
        <taxon>Babesiidae</taxon>
        <taxon>Babesia</taxon>
    </lineage>
</organism>
<keyword evidence="2 4" id="KW-0012">Acyltransferase</keyword>
<protein>
    <submittedName>
        <fullName evidence="4">Phospholipid-glycerol acyltransferase</fullName>
    </submittedName>
</protein>
<dbReference type="GO" id="GO:0006654">
    <property type="term" value="P:phosphatidic acid biosynthetic process"/>
    <property type="evidence" value="ECO:0007669"/>
    <property type="project" value="TreeGrafter"/>
</dbReference>